<reference evidence="1 2" key="1">
    <citation type="journal article" date="2024" name="J Genomics">
        <title>Draft genome sequencing and assembly of Favolaschia claudopus CIRM-BRFM 2984 isolated from oak limbs.</title>
        <authorList>
            <person name="Navarro D."/>
            <person name="Drula E."/>
            <person name="Chaduli D."/>
            <person name="Cazenave R."/>
            <person name="Ahrendt S."/>
            <person name="Wang J."/>
            <person name="Lipzen A."/>
            <person name="Daum C."/>
            <person name="Barry K."/>
            <person name="Grigoriev I.V."/>
            <person name="Favel A."/>
            <person name="Rosso M.N."/>
            <person name="Martin F."/>
        </authorList>
    </citation>
    <scope>NUCLEOTIDE SEQUENCE [LARGE SCALE GENOMIC DNA]</scope>
    <source>
        <strain evidence="1 2">CIRM-BRFM 2984</strain>
    </source>
</reference>
<dbReference type="Proteomes" id="UP001362999">
    <property type="component" value="Unassembled WGS sequence"/>
</dbReference>
<keyword evidence="2" id="KW-1185">Reference proteome</keyword>
<comment type="caution">
    <text evidence="1">The sequence shown here is derived from an EMBL/GenBank/DDBJ whole genome shotgun (WGS) entry which is preliminary data.</text>
</comment>
<sequence>MASPSSGPELAVPLCFHFNFNSGCGRQNSRLGIGAIITQVVADAYVGGYDSQMLGQNFLGTCPLPPGSPLNLTWWFAKPKSNPLPAKKPNV</sequence>
<name>A0AAW0DZ50_9AGAR</name>
<accession>A0AAW0DZ50</accession>
<protein>
    <submittedName>
        <fullName evidence="1">Uncharacterized protein</fullName>
    </submittedName>
</protein>
<dbReference type="EMBL" id="JAWWNJ010000004">
    <property type="protein sequence ID" value="KAK7057371.1"/>
    <property type="molecule type" value="Genomic_DNA"/>
</dbReference>
<dbReference type="AlphaFoldDB" id="A0AAW0DZ50"/>
<evidence type="ECO:0000313" key="2">
    <source>
        <dbReference type="Proteomes" id="UP001362999"/>
    </source>
</evidence>
<organism evidence="1 2">
    <name type="scientific">Favolaschia claudopus</name>
    <dbReference type="NCBI Taxonomy" id="2862362"/>
    <lineage>
        <taxon>Eukaryota</taxon>
        <taxon>Fungi</taxon>
        <taxon>Dikarya</taxon>
        <taxon>Basidiomycota</taxon>
        <taxon>Agaricomycotina</taxon>
        <taxon>Agaricomycetes</taxon>
        <taxon>Agaricomycetidae</taxon>
        <taxon>Agaricales</taxon>
        <taxon>Marasmiineae</taxon>
        <taxon>Mycenaceae</taxon>
        <taxon>Favolaschia</taxon>
    </lineage>
</organism>
<gene>
    <name evidence="1" type="ORF">R3P38DRAFT_3168895</name>
</gene>
<evidence type="ECO:0000313" key="1">
    <source>
        <dbReference type="EMBL" id="KAK7057371.1"/>
    </source>
</evidence>
<proteinExistence type="predicted"/>